<dbReference type="PRINTS" id="PR00756">
    <property type="entry name" value="ALADIPTASE"/>
</dbReference>
<dbReference type="InterPro" id="IPR050344">
    <property type="entry name" value="Peptidase_M1_aminopeptidases"/>
</dbReference>
<dbReference type="EC" id="3.4.11.2" evidence="4"/>
<name>A0ABR8JYG0_9BACT</name>
<evidence type="ECO:0000256" key="2">
    <source>
        <dbReference type="ARBA" id="ARBA00001947"/>
    </source>
</evidence>
<dbReference type="InterPro" id="IPR014782">
    <property type="entry name" value="Peptidase_M1_dom"/>
</dbReference>
<evidence type="ECO:0000259" key="12">
    <source>
        <dbReference type="Pfam" id="PF17900"/>
    </source>
</evidence>
<dbReference type="SUPFAM" id="SSF55486">
    <property type="entry name" value="Metalloproteases ('zincins'), catalytic domain"/>
    <property type="match status" value="1"/>
</dbReference>
<evidence type="ECO:0000256" key="9">
    <source>
        <dbReference type="ARBA" id="ARBA00022833"/>
    </source>
</evidence>
<feature type="domain" description="Aminopeptidase N-like N-terminal" evidence="12">
    <location>
        <begin position="160"/>
        <end position="231"/>
    </location>
</feature>
<gene>
    <name evidence="13" type="ORF">IC234_17300</name>
</gene>
<feature type="domain" description="Peptidase M1 membrane alanine aminopeptidase" evidence="11">
    <location>
        <begin position="274"/>
        <end position="480"/>
    </location>
</feature>
<dbReference type="InterPro" id="IPR045357">
    <property type="entry name" value="Aminopeptidase_N-like_N"/>
</dbReference>
<evidence type="ECO:0000256" key="7">
    <source>
        <dbReference type="ARBA" id="ARBA00022723"/>
    </source>
</evidence>
<comment type="caution">
    <text evidence="13">The sequence shown here is derived from an EMBL/GenBank/DDBJ whole genome shotgun (WGS) entry which is preliminary data.</text>
</comment>
<comment type="similarity">
    <text evidence="3">Belongs to the peptidase M1 family.</text>
</comment>
<dbReference type="Gene3D" id="2.60.40.1730">
    <property type="entry name" value="tricorn interacting facor f3 domain"/>
    <property type="match status" value="1"/>
</dbReference>
<sequence>MIFSFRKYGRAGGLLLAVAAGACQRQPVLQTAVPPASPAPPRALPPVEKGVSETLATARKQNISRVAYGLRLSIPAQKAEPIAAEETASFTLRDNLDPVQLDFKAPTANLHGLTVNGQTVEIDHRNEHLVLPASALKVGRNEVNISFAAGEQSLNRNADYLYTLLVPDRARTVFPVFDQPDLKASFTLALTVPAGWKAVGNAPVRDSVLNVGPSPSKRYTFAPSDSISTYLFSFAAGKFARLNRTLNGRPMSFLHRETDPAKLRLSLGPIFQLHADALQFMEQYTGIKYPFQKFDFVAIPDFQYGGMEHVGAIDYKASTLFLDEGATQDQVLERANVVSHETAHMWFGDLVTMRWFNDVWMKEVFANFMADKITQVAVKNSNYDLKFVIDHYPAAYGIDRTAGANPIRQPLANLQDAGSLYGNIIYHKAPIMMRQLERLMGPEAFRAGLQEYLRQYAHGNATWPDLIAILDARTPADLQAWNQVWVNQPGRPVFSYRISGGHDQRYGLYVTQTAEDGSDRLWPQEFEVLVESASGEQQQLSVKMDGSEKGIRIPFLPKRIVFNSTGVGYGVFPVAPALLPGLTEIKSPAARAATYVNLYENMLRGDGVKPLELLKTYRQALTREPEELNLKLLTGQASAIFWQFLSPAQRLAVGPGLEADLWAAMQKNPAPNSKKQLFKTYQSVALTKAAQTRLYGIWQAEKAPVGVKLTEDDYTALALALAVRDYPAAAPILPAQLARIKNEDRRLRLQYLMPALAPDAATRDAFFATLKDKKGRKKEAWVTSALGYLHHPLRQATSEKYLPASLDLLEEIQLTGDIFFPYSWLQATLGSYQTASAAATVRTFLAAHPDYHPKLRAKLLQAADDLFRAEKLVR</sequence>
<reference evidence="13 14" key="1">
    <citation type="submission" date="2020-09" db="EMBL/GenBank/DDBJ databases">
        <authorList>
            <person name="Kim M.K."/>
        </authorList>
    </citation>
    <scope>NUCLEOTIDE SEQUENCE [LARGE SCALE GENOMIC DNA]</scope>
    <source>
        <strain evidence="13 14">BT189</strain>
    </source>
</reference>
<keyword evidence="10" id="KW-0482">Metalloprotease</keyword>
<dbReference type="PANTHER" id="PTHR11533:SF299">
    <property type="entry name" value="AMINOPEPTIDASE"/>
    <property type="match status" value="1"/>
</dbReference>
<evidence type="ECO:0000256" key="1">
    <source>
        <dbReference type="ARBA" id="ARBA00000098"/>
    </source>
</evidence>
<evidence type="ECO:0000256" key="8">
    <source>
        <dbReference type="ARBA" id="ARBA00022801"/>
    </source>
</evidence>
<dbReference type="GO" id="GO:0004177">
    <property type="term" value="F:aminopeptidase activity"/>
    <property type="evidence" value="ECO:0007669"/>
    <property type="project" value="UniProtKB-KW"/>
</dbReference>
<dbReference type="PANTHER" id="PTHR11533">
    <property type="entry name" value="PROTEASE M1 ZINC METALLOPROTEASE"/>
    <property type="match status" value="1"/>
</dbReference>
<dbReference type="SUPFAM" id="SSF63737">
    <property type="entry name" value="Leukotriene A4 hydrolase N-terminal domain"/>
    <property type="match status" value="1"/>
</dbReference>
<comment type="cofactor">
    <cofactor evidence="2">
        <name>Zn(2+)</name>
        <dbReference type="ChEBI" id="CHEBI:29105"/>
    </cofactor>
</comment>
<accession>A0ABR8JYG0</accession>
<dbReference type="InterPro" id="IPR027268">
    <property type="entry name" value="Peptidase_M4/M1_CTD_sf"/>
</dbReference>
<dbReference type="Pfam" id="PF01433">
    <property type="entry name" value="Peptidase_M1"/>
    <property type="match status" value="1"/>
</dbReference>
<dbReference type="PROSITE" id="PS51257">
    <property type="entry name" value="PROKAR_LIPOPROTEIN"/>
    <property type="match status" value="1"/>
</dbReference>
<keyword evidence="13" id="KW-0031">Aminopeptidase</keyword>
<protein>
    <recommendedName>
        <fullName evidence="5">Aminopeptidase N</fullName>
        <ecNumber evidence="4">3.4.11.2</ecNumber>
    </recommendedName>
</protein>
<proteinExistence type="inferred from homology"/>
<comment type="catalytic activity">
    <reaction evidence="1">
        <text>Release of an N-terminal amino acid, Xaa-|-Yaa- from a peptide, amide or arylamide. Xaa is preferably Ala, but may be most amino acids including Pro (slow action). When a terminal hydrophobic residue is followed by a prolyl residue, the two may be released as an intact Xaa-Pro dipeptide.</text>
        <dbReference type="EC" id="3.4.11.2"/>
    </reaction>
</comment>
<organism evidence="13 14">
    <name type="scientific">Hymenobacter armeniacus</name>
    <dbReference type="NCBI Taxonomy" id="2771358"/>
    <lineage>
        <taxon>Bacteria</taxon>
        <taxon>Pseudomonadati</taxon>
        <taxon>Bacteroidota</taxon>
        <taxon>Cytophagia</taxon>
        <taxon>Cytophagales</taxon>
        <taxon>Hymenobacteraceae</taxon>
        <taxon>Hymenobacter</taxon>
    </lineage>
</organism>
<dbReference type="InterPro" id="IPR001930">
    <property type="entry name" value="Peptidase_M1"/>
</dbReference>
<evidence type="ECO:0000256" key="10">
    <source>
        <dbReference type="ARBA" id="ARBA00023049"/>
    </source>
</evidence>
<keyword evidence="14" id="KW-1185">Reference proteome</keyword>
<dbReference type="InterPro" id="IPR042097">
    <property type="entry name" value="Aminopeptidase_N-like_N_sf"/>
</dbReference>
<evidence type="ECO:0000256" key="6">
    <source>
        <dbReference type="ARBA" id="ARBA00022670"/>
    </source>
</evidence>
<keyword evidence="8" id="KW-0378">Hydrolase</keyword>
<evidence type="ECO:0000259" key="11">
    <source>
        <dbReference type="Pfam" id="PF01433"/>
    </source>
</evidence>
<dbReference type="CDD" id="cd09602">
    <property type="entry name" value="M1_APN"/>
    <property type="match status" value="1"/>
</dbReference>
<keyword evidence="6" id="KW-0645">Protease</keyword>
<dbReference type="Proteomes" id="UP000606003">
    <property type="component" value="Unassembled WGS sequence"/>
</dbReference>
<evidence type="ECO:0000256" key="4">
    <source>
        <dbReference type="ARBA" id="ARBA00012564"/>
    </source>
</evidence>
<evidence type="ECO:0000256" key="5">
    <source>
        <dbReference type="ARBA" id="ARBA00015611"/>
    </source>
</evidence>
<dbReference type="Pfam" id="PF17900">
    <property type="entry name" value="Peptidase_M1_N"/>
    <property type="match status" value="1"/>
</dbReference>
<dbReference type="Gene3D" id="1.10.390.10">
    <property type="entry name" value="Neutral Protease Domain 2"/>
    <property type="match status" value="1"/>
</dbReference>
<keyword evidence="7" id="KW-0479">Metal-binding</keyword>
<evidence type="ECO:0000256" key="3">
    <source>
        <dbReference type="ARBA" id="ARBA00010136"/>
    </source>
</evidence>
<dbReference type="EMBL" id="JACXAC010000005">
    <property type="protein sequence ID" value="MBD2723888.1"/>
    <property type="molecule type" value="Genomic_DNA"/>
</dbReference>
<evidence type="ECO:0000313" key="14">
    <source>
        <dbReference type="Proteomes" id="UP000606003"/>
    </source>
</evidence>
<keyword evidence="9" id="KW-0862">Zinc</keyword>
<evidence type="ECO:0000313" key="13">
    <source>
        <dbReference type="EMBL" id="MBD2723888.1"/>
    </source>
</evidence>